<keyword evidence="9 12" id="KW-1133">Transmembrane helix</keyword>
<dbReference type="GO" id="GO:0000155">
    <property type="term" value="F:phosphorelay sensor kinase activity"/>
    <property type="evidence" value="ECO:0007669"/>
    <property type="project" value="InterPro"/>
</dbReference>
<evidence type="ECO:0000313" key="14">
    <source>
        <dbReference type="EMBL" id="SEK53088.1"/>
    </source>
</evidence>
<feature type="domain" description="HAMP" evidence="13">
    <location>
        <begin position="313"/>
        <end position="340"/>
    </location>
</feature>
<dbReference type="PANTHER" id="PTHR34220:SF11">
    <property type="entry name" value="SENSOR PROTEIN KINASE HPTS"/>
    <property type="match status" value="1"/>
</dbReference>
<dbReference type="PANTHER" id="PTHR34220">
    <property type="entry name" value="SENSOR HISTIDINE KINASE YPDA"/>
    <property type="match status" value="1"/>
</dbReference>
<dbReference type="RefSeq" id="WP_091479356.1">
    <property type="nucleotide sequence ID" value="NZ_BJYC01000006.1"/>
</dbReference>
<keyword evidence="2" id="KW-1003">Cell membrane</keyword>
<comment type="subcellular location">
    <subcellularLocation>
        <location evidence="1">Cell membrane</location>
        <topology evidence="1">Multi-pass membrane protein</topology>
    </subcellularLocation>
</comment>
<dbReference type="InterPro" id="IPR036890">
    <property type="entry name" value="HATPase_C_sf"/>
</dbReference>
<feature type="transmembrane region" description="Helical" evidence="12">
    <location>
        <begin position="261"/>
        <end position="283"/>
    </location>
</feature>
<evidence type="ECO:0000256" key="9">
    <source>
        <dbReference type="ARBA" id="ARBA00022989"/>
    </source>
</evidence>
<evidence type="ECO:0000256" key="3">
    <source>
        <dbReference type="ARBA" id="ARBA00022553"/>
    </source>
</evidence>
<dbReference type="Gene3D" id="3.30.565.10">
    <property type="entry name" value="Histidine kinase-like ATPase, C-terminal domain"/>
    <property type="match status" value="1"/>
</dbReference>
<dbReference type="EMBL" id="FNZU01000003">
    <property type="protein sequence ID" value="SEK53088.1"/>
    <property type="molecule type" value="Genomic_DNA"/>
</dbReference>
<evidence type="ECO:0000256" key="2">
    <source>
        <dbReference type="ARBA" id="ARBA00022475"/>
    </source>
</evidence>
<keyword evidence="3" id="KW-0597">Phosphoprotein</keyword>
<dbReference type="GO" id="GO:0005524">
    <property type="term" value="F:ATP binding"/>
    <property type="evidence" value="ECO:0007669"/>
    <property type="project" value="UniProtKB-KW"/>
</dbReference>
<name>A0A1H7HSE2_9LACT</name>
<dbReference type="Proteomes" id="UP000199081">
    <property type="component" value="Unassembled WGS sequence"/>
</dbReference>
<dbReference type="STRING" id="426702.SAMN04488099_103161"/>
<keyword evidence="8" id="KW-0067">ATP-binding</keyword>
<evidence type="ECO:0000256" key="7">
    <source>
        <dbReference type="ARBA" id="ARBA00022777"/>
    </source>
</evidence>
<gene>
    <name evidence="14" type="ORF">SAMN04488099_103161</name>
</gene>
<feature type="transmembrane region" description="Helical" evidence="12">
    <location>
        <begin position="20"/>
        <end position="38"/>
    </location>
</feature>
<proteinExistence type="predicted"/>
<evidence type="ECO:0000256" key="6">
    <source>
        <dbReference type="ARBA" id="ARBA00022741"/>
    </source>
</evidence>
<evidence type="ECO:0000256" key="11">
    <source>
        <dbReference type="ARBA" id="ARBA00023136"/>
    </source>
</evidence>
<keyword evidence="5 12" id="KW-0812">Transmembrane</keyword>
<dbReference type="InterPro" id="IPR003660">
    <property type="entry name" value="HAMP_dom"/>
</dbReference>
<keyword evidence="15" id="KW-1185">Reference proteome</keyword>
<dbReference type="CDD" id="cd06225">
    <property type="entry name" value="HAMP"/>
    <property type="match status" value="1"/>
</dbReference>
<dbReference type="InterPro" id="IPR010559">
    <property type="entry name" value="Sig_transdc_His_kin_internal"/>
</dbReference>
<dbReference type="GO" id="GO:0005886">
    <property type="term" value="C:plasma membrane"/>
    <property type="evidence" value="ECO:0007669"/>
    <property type="project" value="UniProtKB-SubCell"/>
</dbReference>
<accession>A0A1H7HSE2</accession>
<dbReference type="InterPro" id="IPR050640">
    <property type="entry name" value="Bact_2-comp_sensor_kinase"/>
</dbReference>
<organism evidence="14 15">
    <name type="scientific">Alkalibacterium pelagium</name>
    <dbReference type="NCBI Taxonomy" id="426702"/>
    <lineage>
        <taxon>Bacteria</taxon>
        <taxon>Bacillati</taxon>
        <taxon>Bacillota</taxon>
        <taxon>Bacilli</taxon>
        <taxon>Lactobacillales</taxon>
        <taxon>Carnobacteriaceae</taxon>
        <taxon>Alkalibacterium</taxon>
    </lineage>
</organism>
<evidence type="ECO:0000256" key="1">
    <source>
        <dbReference type="ARBA" id="ARBA00004651"/>
    </source>
</evidence>
<evidence type="ECO:0000259" key="13">
    <source>
        <dbReference type="PROSITE" id="PS50885"/>
    </source>
</evidence>
<keyword evidence="6" id="KW-0547">Nucleotide-binding</keyword>
<evidence type="ECO:0000256" key="5">
    <source>
        <dbReference type="ARBA" id="ARBA00022692"/>
    </source>
</evidence>
<dbReference type="SUPFAM" id="SSF55874">
    <property type="entry name" value="ATPase domain of HSP90 chaperone/DNA topoisomerase II/histidine kinase"/>
    <property type="match status" value="1"/>
</dbReference>
<protein>
    <submittedName>
        <fullName evidence="14">Histidine kinase</fullName>
    </submittedName>
</protein>
<keyword evidence="10" id="KW-0902">Two-component regulatory system</keyword>
<evidence type="ECO:0000256" key="4">
    <source>
        <dbReference type="ARBA" id="ARBA00022679"/>
    </source>
</evidence>
<dbReference type="Pfam" id="PF06580">
    <property type="entry name" value="His_kinase"/>
    <property type="match status" value="1"/>
</dbReference>
<evidence type="ECO:0000313" key="15">
    <source>
        <dbReference type="Proteomes" id="UP000199081"/>
    </source>
</evidence>
<dbReference type="PROSITE" id="PS50885">
    <property type="entry name" value="HAMP"/>
    <property type="match status" value="1"/>
</dbReference>
<dbReference type="OrthoDB" id="9776552at2"/>
<keyword evidence="4" id="KW-0808">Transferase</keyword>
<sequence length="552" mass="64046">MKMKRFEHNIRKELIKGSLITIFLMMMLAVVLLGVYRVNMRNHRLNNTTQTFAQVVPETLSTIDQKFYRTNTDLIEQYISGAGSIETSQIYRLFYSFNSQKQIKSDLLLFDNNFDVRLSTNNAFDDNYAFHNYLYIVTENEKIDGFQNLVRVFRANNGDTYLIYLHPFLEDNEPLGYGVSVINGKELLPIGQDVLASYVIYDNYSNVLSSNTDQVYRHTGKLEQDIFVKEGAQAGVLFNDYKLFDNLTVRAFLSNEPQMTVLVSSVVLLIVATIFIVLFSVYFSRRVSARTGQSLYFLNSEMERVKSIPGYLIKIKTEDEFEHLADDINNMVEELRTSHANYVKLNQLSIDMEKKKLEAQFHPHFLANTLETIRSAMYIDTELANEVLLRMNSLLRYSVDEQNEGTTLSEDLEYVKNYLAINEIRFEDFSYELLVDKKLNNIIVPKLFLLPLIENSLKYGFKYRRDLKVKVTAKLTDETVIIRVIDNGHALEDKDREKVTKLLGQTEETSYHHGLKNTKQRIQLVYPNAEFNLFSKMSCTVNEIRIKGGKYV</sequence>
<keyword evidence="11 12" id="KW-0472">Membrane</keyword>
<keyword evidence="7 14" id="KW-0418">Kinase</keyword>
<evidence type="ECO:0000256" key="12">
    <source>
        <dbReference type="SAM" id="Phobius"/>
    </source>
</evidence>
<evidence type="ECO:0000256" key="10">
    <source>
        <dbReference type="ARBA" id="ARBA00023012"/>
    </source>
</evidence>
<reference evidence="15" key="1">
    <citation type="submission" date="2016-10" db="EMBL/GenBank/DDBJ databases">
        <authorList>
            <person name="Varghese N."/>
            <person name="Submissions S."/>
        </authorList>
    </citation>
    <scope>NUCLEOTIDE SEQUENCE [LARGE SCALE GENOMIC DNA]</scope>
    <source>
        <strain evidence="15">DSM 19183</strain>
    </source>
</reference>
<dbReference type="AlphaFoldDB" id="A0A1H7HSE2"/>
<evidence type="ECO:0000256" key="8">
    <source>
        <dbReference type="ARBA" id="ARBA00022840"/>
    </source>
</evidence>